<reference evidence="5 6" key="1">
    <citation type="submission" date="2018-11" db="EMBL/GenBank/DDBJ databases">
        <title>Novel bacteria species description.</title>
        <authorList>
            <person name="Han J.-H."/>
        </authorList>
    </citation>
    <scope>NUCLEOTIDE SEQUENCE [LARGE SCALE GENOMIC DNA]</scope>
    <source>
        <strain evidence="5 6">KCTC23259</strain>
    </source>
</reference>
<organism evidence="5 6">
    <name type="scientific">Lacihabitans soyangensis</name>
    <dbReference type="NCBI Taxonomy" id="869394"/>
    <lineage>
        <taxon>Bacteria</taxon>
        <taxon>Pseudomonadati</taxon>
        <taxon>Bacteroidota</taxon>
        <taxon>Cytophagia</taxon>
        <taxon>Cytophagales</taxon>
        <taxon>Leadbetterellaceae</taxon>
        <taxon>Lacihabitans</taxon>
    </lineage>
</organism>
<dbReference type="InterPro" id="IPR023346">
    <property type="entry name" value="Lysozyme-like_dom_sf"/>
</dbReference>
<evidence type="ECO:0000313" key="5">
    <source>
        <dbReference type="EMBL" id="MCP9764938.1"/>
    </source>
</evidence>
<evidence type="ECO:0000256" key="4">
    <source>
        <dbReference type="RuleBase" id="RU003788"/>
    </source>
</evidence>
<keyword evidence="6" id="KW-1185">Reference proteome</keyword>
<dbReference type="PANTHER" id="PTHR38107:SF3">
    <property type="entry name" value="LYSOZYME RRRD-RELATED"/>
    <property type="match status" value="1"/>
</dbReference>
<evidence type="ECO:0000313" key="6">
    <source>
        <dbReference type="Proteomes" id="UP001204144"/>
    </source>
</evidence>
<dbReference type="Gene3D" id="1.10.530.40">
    <property type="match status" value="1"/>
</dbReference>
<gene>
    <name evidence="5" type="ORF">EGI31_18540</name>
</gene>
<keyword evidence="2 4" id="KW-0081">Bacteriolytic enzyme</keyword>
<dbReference type="EMBL" id="RJUF01000178">
    <property type="protein sequence ID" value="MCP9764938.1"/>
    <property type="molecule type" value="Genomic_DNA"/>
</dbReference>
<dbReference type="Pfam" id="PF00959">
    <property type="entry name" value="Phage_lysozyme"/>
    <property type="match status" value="1"/>
</dbReference>
<evidence type="ECO:0000256" key="2">
    <source>
        <dbReference type="ARBA" id="ARBA00022638"/>
    </source>
</evidence>
<proteinExistence type="inferred from homology"/>
<dbReference type="AlphaFoldDB" id="A0AAE3H4U4"/>
<dbReference type="InterPro" id="IPR023347">
    <property type="entry name" value="Lysozyme_dom_sf"/>
</dbReference>
<comment type="similarity">
    <text evidence="4">Belongs to the glycosyl hydrolase 24 family.</text>
</comment>
<comment type="caution">
    <text evidence="5">The sequence shown here is derived from an EMBL/GenBank/DDBJ whole genome shotgun (WGS) entry which is preliminary data.</text>
</comment>
<evidence type="ECO:0000256" key="3">
    <source>
        <dbReference type="ARBA" id="ARBA00023200"/>
    </source>
</evidence>
<keyword evidence="1 4" id="KW-0929">Antimicrobial</keyword>
<protein>
    <recommendedName>
        <fullName evidence="4">Lysozyme</fullName>
        <ecNumber evidence="4">3.2.1.17</ecNumber>
    </recommendedName>
</protein>
<dbReference type="InterPro" id="IPR033907">
    <property type="entry name" value="Endolysin_autolysin"/>
</dbReference>
<keyword evidence="4" id="KW-0326">Glycosidase</keyword>
<dbReference type="PANTHER" id="PTHR38107">
    <property type="match status" value="1"/>
</dbReference>
<dbReference type="InterPro" id="IPR051018">
    <property type="entry name" value="Bacteriophage_GH24"/>
</dbReference>
<dbReference type="GO" id="GO:0031640">
    <property type="term" value="P:killing of cells of another organism"/>
    <property type="evidence" value="ECO:0007669"/>
    <property type="project" value="UniProtKB-KW"/>
</dbReference>
<sequence>MSRIVMIGAKGIELTKLSEKFESRPYLCPAGVWTQGYGNTRNPDTRERITRLSPPITLATAERWLNDSYRRVYAPITDELTRDDLTQNEFDAVADFVFNTGGYFLDKRSGKRFPYRLFSLVNNRASAEELRAYWLTCAITAGGKKLNGLVTRRRREVELFLAP</sequence>
<dbReference type="GO" id="GO:0009253">
    <property type="term" value="P:peptidoglycan catabolic process"/>
    <property type="evidence" value="ECO:0007669"/>
    <property type="project" value="InterPro"/>
</dbReference>
<dbReference type="RefSeq" id="WP_255038625.1">
    <property type="nucleotide sequence ID" value="NZ_RJUF01000178.1"/>
</dbReference>
<accession>A0AAE3H4U4</accession>
<dbReference type="CDD" id="cd00737">
    <property type="entry name" value="lyz_endolysin_autolysin"/>
    <property type="match status" value="1"/>
</dbReference>
<dbReference type="Proteomes" id="UP001204144">
    <property type="component" value="Unassembled WGS sequence"/>
</dbReference>
<keyword evidence="3" id="KW-1035">Host cytoplasm</keyword>
<dbReference type="GO" id="GO:0016998">
    <property type="term" value="P:cell wall macromolecule catabolic process"/>
    <property type="evidence" value="ECO:0007669"/>
    <property type="project" value="InterPro"/>
</dbReference>
<dbReference type="EC" id="3.2.1.17" evidence="4"/>
<evidence type="ECO:0000256" key="1">
    <source>
        <dbReference type="ARBA" id="ARBA00022529"/>
    </source>
</evidence>
<dbReference type="InterPro" id="IPR002196">
    <property type="entry name" value="Glyco_hydro_24"/>
</dbReference>
<dbReference type="SUPFAM" id="SSF53955">
    <property type="entry name" value="Lysozyme-like"/>
    <property type="match status" value="1"/>
</dbReference>
<comment type="catalytic activity">
    <reaction evidence="4">
        <text>Hydrolysis of (1-&gt;4)-beta-linkages between N-acetylmuramic acid and N-acetyl-D-glucosamine residues in a peptidoglycan and between N-acetyl-D-glucosamine residues in chitodextrins.</text>
        <dbReference type="EC" id="3.2.1.17"/>
    </reaction>
</comment>
<dbReference type="GO" id="GO:0042742">
    <property type="term" value="P:defense response to bacterium"/>
    <property type="evidence" value="ECO:0007669"/>
    <property type="project" value="UniProtKB-KW"/>
</dbReference>
<dbReference type="GO" id="GO:0003796">
    <property type="term" value="F:lysozyme activity"/>
    <property type="evidence" value="ECO:0007669"/>
    <property type="project" value="UniProtKB-EC"/>
</dbReference>
<name>A0AAE3H4U4_9BACT</name>
<keyword evidence="4" id="KW-0378">Hydrolase</keyword>